<dbReference type="AlphaFoldDB" id="W6MU82"/>
<feature type="compositionally biased region" description="Basic residues" evidence="5">
    <location>
        <begin position="529"/>
        <end position="540"/>
    </location>
</feature>
<dbReference type="HOGENOM" id="CLU_010564_0_1_1"/>
<feature type="compositionally biased region" description="Basic and acidic residues" evidence="5">
    <location>
        <begin position="208"/>
        <end position="218"/>
    </location>
</feature>
<protein>
    <recommendedName>
        <fullName evidence="10">NUC153 domain-containing protein</fullName>
    </recommendedName>
</protein>
<feature type="compositionally biased region" description="Basic and acidic residues" evidence="5">
    <location>
        <begin position="111"/>
        <end position="122"/>
    </location>
</feature>
<feature type="region of interest" description="Disordered" evidence="5">
    <location>
        <begin position="572"/>
        <end position="609"/>
    </location>
</feature>
<keyword evidence="3" id="KW-0175">Coiled coil</keyword>
<dbReference type="InterPro" id="IPR056750">
    <property type="entry name" value="RRM_ESF1"/>
</dbReference>
<comment type="similarity">
    <text evidence="2">Belongs to the ESF1 family.</text>
</comment>
<dbReference type="PANTHER" id="PTHR12202">
    <property type="entry name" value="ESF1 HOMOLOG"/>
    <property type="match status" value="1"/>
</dbReference>
<dbReference type="Pfam" id="PF08159">
    <property type="entry name" value="NUC153"/>
    <property type="match status" value="1"/>
</dbReference>
<reference evidence="8" key="2">
    <citation type="submission" date="2014-02" db="EMBL/GenBank/DDBJ databases">
        <title>Complete DNA sequence of /Kuraishia capsulata/ illustrates novel genomic features among budding yeasts (/Saccharomycotina/).</title>
        <authorList>
            <person name="Morales L."/>
            <person name="Noel B."/>
            <person name="Porcel B."/>
            <person name="Marcet-Houben M."/>
            <person name="Hullo M-F."/>
            <person name="Sacerdot C."/>
            <person name="Tekaia F."/>
            <person name="Leh-Louis V."/>
            <person name="Despons L."/>
            <person name="Khanna V."/>
            <person name="Aury J-M."/>
            <person name="Barbe V."/>
            <person name="Couloux A."/>
            <person name="Labadie K."/>
            <person name="Pelletier E."/>
            <person name="Souciet J-L."/>
            <person name="Boekhout T."/>
            <person name="Gabaldon T."/>
            <person name="Wincker P."/>
            <person name="Dujon B."/>
        </authorList>
    </citation>
    <scope>NUCLEOTIDE SEQUENCE</scope>
    <source>
        <strain evidence="8">CBS 1993</strain>
    </source>
</reference>
<feature type="compositionally biased region" description="Basic and acidic residues" evidence="5">
    <location>
        <begin position="462"/>
        <end position="474"/>
    </location>
</feature>
<proteinExistence type="inferred from homology"/>
<dbReference type="InterPro" id="IPR039754">
    <property type="entry name" value="Esf1"/>
</dbReference>
<dbReference type="Pfam" id="PF25121">
    <property type="entry name" value="RRM_ESF1"/>
    <property type="match status" value="1"/>
</dbReference>
<evidence type="ECO:0008006" key="10">
    <source>
        <dbReference type="Google" id="ProtNLM"/>
    </source>
</evidence>
<feature type="compositionally biased region" description="Basic and acidic residues" evidence="5">
    <location>
        <begin position="484"/>
        <end position="497"/>
    </location>
</feature>
<feature type="compositionally biased region" description="Low complexity" evidence="5">
    <location>
        <begin position="90"/>
        <end position="103"/>
    </location>
</feature>
<dbReference type="OrthoDB" id="431825at2759"/>
<dbReference type="InterPro" id="IPR012580">
    <property type="entry name" value="NUC153"/>
</dbReference>
<evidence type="ECO:0000313" key="9">
    <source>
        <dbReference type="Proteomes" id="UP000019384"/>
    </source>
</evidence>
<organism evidence="8 9">
    <name type="scientific">Kuraishia capsulata CBS 1993</name>
    <dbReference type="NCBI Taxonomy" id="1382522"/>
    <lineage>
        <taxon>Eukaryota</taxon>
        <taxon>Fungi</taxon>
        <taxon>Dikarya</taxon>
        <taxon>Ascomycota</taxon>
        <taxon>Saccharomycotina</taxon>
        <taxon>Pichiomycetes</taxon>
        <taxon>Pichiales</taxon>
        <taxon>Pichiaceae</taxon>
        <taxon>Kuraishia</taxon>
    </lineage>
</organism>
<evidence type="ECO:0000256" key="1">
    <source>
        <dbReference type="ARBA" id="ARBA00004604"/>
    </source>
</evidence>
<feature type="compositionally biased region" description="Basic and acidic residues" evidence="5">
    <location>
        <begin position="517"/>
        <end position="528"/>
    </location>
</feature>
<feature type="compositionally biased region" description="Basic and acidic residues" evidence="5">
    <location>
        <begin position="441"/>
        <end position="454"/>
    </location>
</feature>
<dbReference type="STRING" id="1382522.W6MU82"/>
<dbReference type="GO" id="GO:0032040">
    <property type="term" value="C:small-subunit processome"/>
    <property type="evidence" value="ECO:0007669"/>
    <property type="project" value="EnsemblFungi"/>
</dbReference>
<sequence>MAPKDKKGAKKAVTTDSRFASLHNDPKFAPTRRNDLKVKVDSRFSKEELGLQNSKAKIDRYGRKLKDQKSTKDFDKFYEQEDDLEAKVASPSSSSDSDSNSDSHSTDDEDGTKFVDRARGEGGSDEDDSSSSSEEEESEEEDYAEDSELEIEEEEVAEGDPTSTIAVTNMDWDHLRAVDLLATFSSFVPPKGFIDSVTIYPSEFGKERMQREEIEGPPRDVFASKKSKKEESDDDSDDDDIDLEKAAKQLYEEGDAQDYDSKSLRRYQLQRLRYYYAIVVCDSVATAKAIYDSCDGTEYESTANHFDLRYVPEGMEFEEDDVKDRCRKIPANYKPQDFITDALQHSKVKLTWDETPAERMTLSKKAFSQKEIEDMDFKAYLASDSEESDAEDLKQKYKSLAGVAGSGKQSKPLEEEEGDDLDMEITFTPGLAEATAEEKEESTIDKIKNKEKERRKQRKQKLKELKKQQEETKRTSKKERRSKKTEEGDDKVSREELELLMLDENEEEAKKGRSHFNMKEIIKSEKEKSRKHKGKGKGKRASNDSGDEASNDLDIVDSRFSEVFEDHRFAIDPTSSEYKNTPVMKKILQERSKRSMKRSKEDSHKKRRV</sequence>
<dbReference type="GeneID" id="34518890"/>
<dbReference type="RefSeq" id="XP_022457502.1">
    <property type="nucleotide sequence ID" value="XM_022603641.1"/>
</dbReference>
<reference evidence="8" key="1">
    <citation type="submission" date="2013-12" db="EMBL/GenBank/DDBJ databases">
        <authorList>
            <person name="Genoscope - CEA"/>
        </authorList>
    </citation>
    <scope>NUCLEOTIDE SEQUENCE</scope>
    <source>
        <strain evidence="8">CBS 1993</strain>
    </source>
</reference>
<feature type="compositionally biased region" description="Acidic residues" evidence="5">
    <location>
        <begin position="414"/>
        <end position="423"/>
    </location>
</feature>
<keyword evidence="9" id="KW-1185">Reference proteome</keyword>
<evidence type="ECO:0000256" key="4">
    <source>
        <dbReference type="ARBA" id="ARBA00023242"/>
    </source>
</evidence>
<dbReference type="PANTHER" id="PTHR12202:SF0">
    <property type="entry name" value="ESF1 HOMOLOG"/>
    <property type="match status" value="1"/>
</dbReference>
<feature type="region of interest" description="Disordered" evidence="5">
    <location>
        <begin position="208"/>
        <end position="240"/>
    </location>
</feature>
<accession>W6MU82</accession>
<gene>
    <name evidence="8" type="ORF">KUCA_T00001460001</name>
</gene>
<evidence type="ECO:0000259" key="6">
    <source>
        <dbReference type="Pfam" id="PF08159"/>
    </source>
</evidence>
<evidence type="ECO:0000259" key="7">
    <source>
        <dbReference type="Pfam" id="PF25121"/>
    </source>
</evidence>
<feature type="domain" description="NUC153" evidence="6">
    <location>
        <begin position="557"/>
        <end position="581"/>
    </location>
</feature>
<feature type="compositionally biased region" description="Basic and acidic residues" evidence="5">
    <location>
        <begin position="587"/>
        <end position="609"/>
    </location>
</feature>
<evidence type="ECO:0000256" key="5">
    <source>
        <dbReference type="SAM" id="MobiDB-lite"/>
    </source>
</evidence>
<keyword evidence="4" id="KW-0539">Nucleus</keyword>
<evidence type="ECO:0000256" key="3">
    <source>
        <dbReference type="ARBA" id="ARBA00023054"/>
    </source>
</evidence>
<dbReference type="GO" id="GO:0003723">
    <property type="term" value="F:RNA binding"/>
    <property type="evidence" value="ECO:0007669"/>
    <property type="project" value="EnsemblFungi"/>
</dbReference>
<feature type="region of interest" description="Disordered" evidence="5">
    <location>
        <begin position="403"/>
        <end position="553"/>
    </location>
</feature>
<dbReference type="EMBL" id="HG793126">
    <property type="protein sequence ID" value="CDK25490.1"/>
    <property type="molecule type" value="Genomic_DNA"/>
</dbReference>
<name>W6MU82_9ASCO</name>
<feature type="region of interest" description="Disordered" evidence="5">
    <location>
        <begin position="48"/>
        <end position="165"/>
    </location>
</feature>
<feature type="region of interest" description="Disordered" evidence="5">
    <location>
        <begin position="1"/>
        <end position="34"/>
    </location>
</feature>
<feature type="domain" description="ESF1 RRM" evidence="7">
    <location>
        <begin position="162"/>
        <end position="326"/>
    </location>
</feature>
<evidence type="ECO:0000256" key="2">
    <source>
        <dbReference type="ARBA" id="ARBA00009087"/>
    </source>
</evidence>
<dbReference type="Proteomes" id="UP000019384">
    <property type="component" value="Unassembled WGS sequence"/>
</dbReference>
<feature type="compositionally biased region" description="Acidic residues" evidence="5">
    <location>
        <begin position="123"/>
        <end position="158"/>
    </location>
</feature>
<comment type="subcellular location">
    <subcellularLocation>
        <location evidence="1">Nucleus</location>
        <location evidence="1">Nucleolus</location>
    </subcellularLocation>
</comment>
<evidence type="ECO:0000313" key="8">
    <source>
        <dbReference type="EMBL" id="CDK25490.1"/>
    </source>
</evidence>
<feature type="compositionally biased region" description="Basic and acidic residues" evidence="5">
    <location>
        <begin position="56"/>
        <end position="79"/>
    </location>
</feature>
<dbReference type="GO" id="GO:0006364">
    <property type="term" value="P:rRNA processing"/>
    <property type="evidence" value="ECO:0007669"/>
    <property type="project" value="EnsemblFungi"/>
</dbReference>